<feature type="compositionally biased region" description="Polar residues" evidence="7">
    <location>
        <begin position="291"/>
        <end position="300"/>
    </location>
</feature>
<feature type="compositionally biased region" description="Low complexity" evidence="7">
    <location>
        <begin position="55"/>
        <end position="76"/>
    </location>
</feature>
<dbReference type="SMART" id="SM00184">
    <property type="entry name" value="RING"/>
    <property type="match status" value="1"/>
</dbReference>
<keyword evidence="2" id="KW-0547">Nucleotide-binding</keyword>
<protein>
    <submittedName>
        <fullName evidence="11">Uncharacterized protein</fullName>
    </submittedName>
</protein>
<sequence>MASSLSANASRDEIEEELVFQEVLMGSLDAGADDYAERLAELENKKAELEQRLEASQSGSQATSSQPGQSQTPTQSMSGWQPIQNGGPSNYNGYQASPSYGDPYQQHSSGGLKRSFPQSLQNDSYHPSNKRATPEPSNAGTPTSSSTESFEMVEHPGNSTGDHAERARRRQLEAEAALQARREREAADEEMARSMQQPRTQSSSFSRPGVQTTLNYGGSYHRPPQRPQQTPDVKMSPGSFTQRKLAPQSPSPYIKPEAGSSRQHQQVPHRPGRMDVIDLTNSDDDDDVTEISRSAVTPNSRPLGVQGVPTRPHGMPQSQFGLRTAGSQYGSSSNVQPSNPYQPPQYPAAPQRPPMPGAYPMTNSNGAQYVYGNPTIPNSNIPTPQSNYSWMQSTPGISTAVNGMKNATNMMGDQFAELSSMINGSILGPAYPVYPESDQDDNDVVFGGSRPLQAGIPAPQAPYAGYEDLYRRRAEEIANYDPAKTTEEINALLENIRPDEEMPEHLRVSTPEQMSIKLHKYQELGLTWLQKCEDGSNKGGVLADDMGLGKTIQMLSLLVTRKSEDPRRKTTLIVAPLALMRQWQQEIEQKIKSRYRLSVYVQHGPSKRKDFRDLQHYDVVLTTYGSLSVELKKLESYTFRRKRFPESQAKPTNSEKCALLGDEARWYRVILDEAQCIKNINTQTAKAACHLNATYRFCMTGTPMMNGVEEFFSLVKFLRIRPYNEWTKFRVDISGPLKQTRDWGKDSAMQKLQGLLRAVMLRRTKQSEFEGQPILILPERTTEVNNPVFDDAEKEFYDALESRTQLQFNRYLQAGTVGKSYSAILVLLLRLRQACCHPHLIKDFGVAAAAGMAPEELVDLARELSDAVVARIKETEGNFECPVCYDAVTNPAIFLPCGHDTCRECFAKIADPANAIRDGNENATTAKCPTCRGAVDPKRITDFDSFKKVHMPDLLTAEERAELEQFQADMEAAADSDTDSDDSETDTGNDVDSKGNLRGFIVNDDAKDDEASEDDGEEGAEAGPSKAPAKPKTKKPKASKKAKGKKKEKVKKSNKPATLAELKKLASRNAKAKRAYMRRLRDSWISSAKITKTLEILDEIMNDPEGEKVLIFSQWTSLLDLLEVPVDERGWGYRRYDGSMNASMRNDAVDDFRDSRKNVRIMLVSLKAGNAGLNLNMASQVIILDPFWNPYIEEQAIDRAHRLGQTRPVKVHRMLIEATVEDRIIALQDKKRELISKALDEKDGQNLARLGVQELAYLFGVTRNASQRVQYVPRNDR</sequence>
<dbReference type="InterPro" id="IPR049730">
    <property type="entry name" value="SNF2/RAD54-like_C"/>
</dbReference>
<dbReference type="GO" id="GO:0000724">
    <property type="term" value="P:double-strand break repair via homologous recombination"/>
    <property type="evidence" value="ECO:0007669"/>
    <property type="project" value="TreeGrafter"/>
</dbReference>
<feature type="compositionally biased region" description="Acidic residues" evidence="7">
    <location>
        <begin position="972"/>
        <end position="989"/>
    </location>
</feature>
<evidence type="ECO:0000256" key="6">
    <source>
        <dbReference type="PROSITE-ProRule" id="PRU00175"/>
    </source>
</evidence>
<comment type="similarity">
    <text evidence="1">Belongs to the SNF2/RAD54 helicase family.</text>
</comment>
<evidence type="ECO:0000259" key="10">
    <source>
        <dbReference type="PROSITE" id="PS51194"/>
    </source>
</evidence>
<dbReference type="GO" id="GO:0005524">
    <property type="term" value="F:ATP binding"/>
    <property type="evidence" value="ECO:0007669"/>
    <property type="project" value="UniProtKB-KW"/>
</dbReference>
<dbReference type="GO" id="GO:0008270">
    <property type="term" value="F:zinc ion binding"/>
    <property type="evidence" value="ECO:0007669"/>
    <property type="project" value="UniProtKB-KW"/>
</dbReference>
<dbReference type="PANTHER" id="PTHR45626:SF16">
    <property type="entry name" value="ATP-DEPENDENT HELICASE ULS1"/>
    <property type="match status" value="1"/>
</dbReference>
<keyword evidence="5" id="KW-0067">ATP-binding</keyword>
<dbReference type="InterPro" id="IPR014001">
    <property type="entry name" value="Helicase_ATP-bd"/>
</dbReference>
<reference evidence="11 12" key="1">
    <citation type="submission" date="2023-08" db="EMBL/GenBank/DDBJ databases">
        <title>Black Yeasts Isolated from many extreme environments.</title>
        <authorList>
            <person name="Coleine C."/>
            <person name="Stajich J.E."/>
            <person name="Selbmann L."/>
        </authorList>
    </citation>
    <scope>NUCLEOTIDE SEQUENCE [LARGE SCALE GENOMIC DNA]</scope>
    <source>
        <strain evidence="11 12">CCFEE 5935</strain>
    </source>
</reference>
<dbReference type="GO" id="GO:0004386">
    <property type="term" value="F:helicase activity"/>
    <property type="evidence" value="ECO:0007669"/>
    <property type="project" value="UniProtKB-KW"/>
</dbReference>
<evidence type="ECO:0000259" key="8">
    <source>
        <dbReference type="PROSITE" id="PS50089"/>
    </source>
</evidence>
<dbReference type="InterPro" id="IPR027417">
    <property type="entry name" value="P-loop_NTPase"/>
</dbReference>
<evidence type="ECO:0000256" key="7">
    <source>
        <dbReference type="SAM" id="MobiDB-lite"/>
    </source>
</evidence>
<feature type="compositionally biased region" description="Polar residues" evidence="7">
    <location>
        <begin position="116"/>
        <end position="149"/>
    </location>
</feature>
<keyword evidence="4" id="KW-0347">Helicase</keyword>
<keyword evidence="3" id="KW-0378">Hydrolase</keyword>
<evidence type="ECO:0000313" key="12">
    <source>
        <dbReference type="Proteomes" id="UP001337655"/>
    </source>
</evidence>
<keyword evidence="6" id="KW-0863">Zinc-finger</keyword>
<dbReference type="PROSITE" id="PS51192">
    <property type="entry name" value="HELICASE_ATP_BIND_1"/>
    <property type="match status" value="1"/>
</dbReference>
<evidence type="ECO:0000256" key="4">
    <source>
        <dbReference type="ARBA" id="ARBA00022806"/>
    </source>
</evidence>
<feature type="region of interest" description="Disordered" evidence="7">
    <location>
        <begin position="970"/>
        <end position="1057"/>
    </location>
</feature>
<evidence type="ECO:0000256" key="3">
    <source>
        <dbReference type="ARBA" id="ARBA00022801"/>
    </source>
</evidence>
<organism evidence="11 12">
    <name type="scientific">Saxophila tyrrhenica</name>
    <dbReference type="NCBI Taxonomy" id="1690608"/>
    <lineage>
        <taxon>Eukaryota</taxon>
        <taxon>Fungi</taxon>
        <taxon>Dikarya</taxon>
        <taxon>Ascomycota</taxon>
        <taxon>Pezizomycotina</taxon>
        <taxon>Dothideomycetes</taxon>
        <taxon>Dothideomycetidae</taxon>
        <taxon>Mycosphaerellales</taxon>
        <taxon>Extremaceae</taxon>
        <taxon>Saxophila</taxon>
    </lineage>
</organism>
<dbReference type="Pfam" id="PF00176">
    <property type="entry name" value="SNF2-rel_dom"/>
    <property type="match status" value="1"/>
</dbReference>
<dbReference type="SMART" id="SM00490">
    <property type="entry name" value="HELICc"/>
    <property type="match status" value="1"/>
</dbReference>
<dbReference type="InterPro" id="IPR001650">
    <property type="entry name" value="Helicase_C-like"/>
</dbReference>
<dbReference type="SMART" id="SM00487">
    <property type="entry name" value="DEXDc"/>
    <property type="match status" value="1"/>
</dbReference>
<dbReference type="PROSITE" id="PS50089">
    <property type="entry name" value="ZF_RING_2"/>
    <property type="match status" value="1"/>
</dbReference>
<dbReference type="GO" id="GO:0005634">
    <property type="term" value="C:nucleus"/>
    <property type="evidence" value="ECO:0007669"/>
    <property type="project" value="TreeGrafter"/>
</dbReference>
<dbReference type="AlphaFoldDB" id="A0AAV9PG06"/>
<dbReference type="Gene3D" id="3.40.50.10810">
    <property type="entry name" value="Tandem AAA-ATPase domain"/>
    <property type="match status" value="1"/>
</dbReference>
<feature type="region of interest" description="Disordered" evidence="7">
    <location>
        <begin position="47"/>
        <end position="351"/>
    </location>
</feature>
<dbReference type="Gene3D" id="3.30.40.10">
    <property type="entry name" value="Zinc/RING finger domain, C3HC4 (zinc finger)"/>
    <property type="match status" value="1"/>
</dbReference>
<dbReference type="Pfam" id="PF00271">
    <property type="entry name" value="Helicase_C"/>
    <property type="match status" value="1"/>
</dbReference>
<name>A0AAV9PG06_9PEZI</name>
<feature type="domain" description="RING-type" evidence="8">
    <location>
        <begin position="881"/>
        <end position="932"/>
    </location>
</feature>
<feature type="domain" description="Helicase C-terminal" evidence="10">
    <location>
        <begin position="1096"/>
        <end position="1251"/>
    </location>
</feature>
<dbReference type="InterPro" id="IPR013083">
    <property type="entry name" value="Znf_RING/FYVE/PHD"/>
</dbReference>
<evidence type="ECO:0000313" key="11">
    <source>
        <dbReference type="EMBL" id="KAK5171023.1"/>
    </source>
</evidence>
<comment type="caution">
    <text evidence="11">The sequence shown here is derived from an EMBL/GenBank/DDBJ whole genome shotgun (WGS) entry which is preliminary data.</text>
</comment>
<dbReference type="SUPFAM" id="SSF57850">
    <property type="entry name" value="RING/U-box"/>
    <property type="match status" value="1"/>
</dbReference>
<feature type="compositionally biased region" description="Polar residues" evidence="7">
    <location>
        <begin position="77"/>
        <end position="98"/>
    </location>
</feature>
<feature type="compositionally biased region" description="Acidic residues" evidence="7">
    <location>
        <begin position="1006"/>
        <end position="1020"/>
    </location>
</feature>
<dbReference type="Proteomes" id="UP001337655">
    <property type="component" value="Unassembled WGS sequence"/>
</dbReference>
<keyword evidence="6" id="KW-0862">Zinc</keyword>
<feature type="compositionally biased region" description="Basic and acidic residues" evidence="7">
    <location>
        <begin position="162"/>
        <end position="173"/>
    </location>
</feature>
<dbReference type="Gene3D" id="3.40.50.300">
    <property type="entry name" value="P-loop containing nucleotide triphosphate hydrolases"/>
    <property type="match status" value="1"/>
</dbReference>
<dbReference type="CDD" id="cd18793">
    <property type="entry name" value="SF2_C_SNF"/>
    <property type="match status" value="1"/>
</dbReference>
<dbReference type="InterPro" id="IPR000330">
    <property type="entry name" value="SNF2_N"/>
</dbReference>
<dbReference type="EMBL" id="JAVRRT010000006">
    <property type="protein sequence ID" value="KAK5171023.1"/>
    <property type="molecule type" value="Genomic_DNA"/>
</dbReference>
<dbReference type="InterPro" id="IPR038718">
    <property type="entry name" value="SNF2-like_sf"/>
</dbReference>
<feature type="compositionally biased region" description="Polar residues" evidence="7">
    <location>
        <begin position="316"/>
        <end position="330"/>
    </location>
</feature>
<keyword evidence="12" id="KW-1185">Reference proteome</keyword>
<evidence type="ECO:0000256" key="5">
    <source>
        <dbReference type="ARBA" id="ARBA00022840"/>
    </source>
</evidence>
<dbReference type="CDD" id="cd16449">
    <property type="entry name" value="RING-HC"/>
    <property type="match status" value="1"/>
</dbReference>
<evidence type="ECO:0000256" key="2">
    <source>
        <dbReference type="ARBA" id="ARBA00022741"/>
    </source>
</evidence>
<accession>A0AAV9PG06</accession>
<dbReference type="InterPro" id="IPR001841">
    <property type="entry name" value="Znf_RING"/>
</dbReference>
<dbReference type="GO" id="GO:0008094">
    <property type="term" value="F:ATP-dependent activity, acting on DNA"/>
    <property type="evidence" value="ECO:0007669"/>
    <property type="project" value="TreeGrafter"/>
</dbReference>
<dbReference type="RefSeq" id="XP_064660051.1">
    <property type="nucleotide sequence ID" value="XM_064801421.1"/>
</dbReference>
<evidence type="ECO:0000256" key="1">
    <source>
        <dbReference type="ARBA" id="ARBA00007025"/>
    </source>
</evidence>
<evidence type="ECO:0000259" key="9">
    <source>
        <dbReference type="PROSITE" id="PS51192"/>
    </source>
</evidence>
<dbReference type="GO" id="GO:0005737">
    <property type="term" value="C:cytoplasm"/>
    <property type="evidence" value="ECO:0007669"/>
    <property type="project" value="TreeGrafter"/>
</dbReference>
<keyword evidence="6" id="KW-0479">Metal-binding</keyword>
<feature type="compositionally biased region" description="Pro residues" evidence="7">
    <location>
        <begin position="340"/>
        <end position="351"/>
    </location>
</feature>
<proteinExistence type="inferred from homology"/>
<dbReference type="GO" id="GO:0016787">
    <property type="term" value="F:hydrolase activity"/>
    <property type="evidence" value="ECO:0007669"/>
    <property type="project" value="UniProtKB-KW"/>
</dbReference>
<feature type="compositionally biased region" description="Basic residues" evidence="7">
    <location>
        <begin position="1029"/>
        <end position="1054"/>
    </location>
</feature>
<dbReference type="Pfam" id="PF13923">
    <property type="entry name" value="zf-C3HC4_2"/>
    <property type="match status" value="1"/>
</dbReference>
<dbReference type="SUPFAM" id="SSF52540">
    <property type="entry name" value="P-loop containing nucleoside triphosphate hydrolases"/>
    <property type="match status" value="2"/>
</dbReference>
<feature type="domain" description="Helicase ATP-binding" evidence="9">
    <location>
        <begin position="531"/>
        <end position="721"/>
    </location>
</feature>
<dbReference type="GeneID" id="89925513"/>
<dbReference type="PROSITE" id="PS51194">
    <property type="entry name" value="HELICASE_CTER"/>
    <property type="match status" value="1"/>
</dbReference>
<dbReference type="PANTHER" id="PTHR45626">
    <property type="entry name" value="TRANSCRIPTION TERMINATION FACTOR 2-RELATED"/>
    <property type="match status" value="1"/>
</dbReference>
<gene>
    <name evidence="11" type="ORF">LTR77_004167</name>
</gene>
<feature type="compositionally biased region" description="Polar residues" evidence="7">
    <location>
        <begin position="194"/>
        <end position="216"/>
    </location>
</feature>
<dbReference type="CDD" id="cd18008">
    <property type="entry name" value="DEXDc_SHPRH-like"/>
    <property type="match status" value="1"/>
</dbReference>
<dbReference type="InterPro" id="IPR050628">
    <property type="entry name" value="SNF2_RAD54_helicase_TF"/>
</dbReference>